<evidence type="ECO:0000313" key="7">
    <source>
        <dbReference type="EMBL" id="BBF65601.1"/>
    </source>
</evidence>
<dbReference type="InterPro" id="IPR004837">
    <property type="entry name" value="NaCa_Exmemb"/>
</dbReference>
<evidence type="ECO:0000256" key="3">
    <source>
        <dbReference type="ARBA" id="ARBA00022989"/>
    </source>
</evidence>
<evidence type="ECO:0000256" key="4">
    <source>
        <dbReference type="ARBA" id="ARBA00023136"/>
    </source>
</evidence>
<dbReference type="EMBL" id="AP018795">
    <property type="protein sequence ID" value="BBF65601.1"/>
    <property type="molecule type" value="Genomic_DNA"/>
</dbReference>
<keyword evidence="2 5" id="KW-0812">Transmembrane</keyword>
<sequence>MDPASIPVIRCATHSAARCGVQALWHNGPMNILLLVAALLIILAGAEAFTNALEHLGDRLGISEGVTGSIFAAVGTALPETMVPVVAVFAATSGQPAHLGEKWVSAPFWALR</sequence>
<dbReference type="KEGG" id="afj:AFERRID_18190"/>
<evidence type="ECO:0000313" key="8">
    <source>
        <dbReference type="Proteomes" id="UP000280188"/>
    </source>
</evidence>
<keyword evidence="4 5" id="KW-0472">Membrane</keyword>
<keyword evidence="8" id="KW-1185">Reference proteome</keyword>
<dbReference type="GO" id="GO:0016020">
    <property type="term" value="C:membrane"/>
    <property type="evidence" value="ECO:0007669"/>
    <property type="project" value="UniProtKB-SubCell"/>
</dbReference>
<evidence type="ECO:0000259" key="6">
    <source>
        <dbReference type="Pfam" id="PF01699"/>
    </source>
</evidence>
<feature type="domain" description="Sodium/calcium exchanger membrane region" evidence="6">
    <location>
        <begin position="32"/>
        <end position="90"/>
    </location>
</feature>
<evidence type="ECO:0000256" key="2">
    <source>
        <dbReference type="ARBA" id="ARBA00022692"/>
    </source>
</evidence>
<reference evidence="7 8" key="1">
    <citation type="journal article" date="2018" name="Microbiol. Resour. Announc.">
        <title>Complete Genome Sequence of Acidithiobacillus ferridurans JCM 18981.</title>
        <authorList>
            <person name="Miyauchi T."/>
            <person name="Kouzuma A."/>
            <person name="Abe T."/>
            <person name="Watanabe K."/>
        </authorList>
    </citation>
    <scope>NUCLEOTIDE SEQUENCE [LARGE SCALE GENOMIC DNA]</scope>
    <source>
        <strain evidence="8">ATCC 33020 / DSM 29468 / JCM 18981 / 11Fe</strain>
    </source>
</reference>
<gene>
    <name evidence="7" type="ORF">AFERRID_18190</name>
</gene>
<comment type="subcellular location">
    <subcellularLocation>
        <location evidence="1">Membrane</location>
        <topology evidence="1">Multi-pass membrane protein</topology>
    </subcellularLocation>
</comment>
<dbReference type="AlphaFoldDB" id="A0A2Z6IIC7"/>
<dbReference type="Pfam" id="PF01699">
    <property type="entry name" value="Na_Ca_ex"/>
    <property type="match status" value="1"/>
</dbReference>
<feature type="transmembrane region" description="Helical" evidence="5">
    <location>
        <begin position="32"/>
        <end position="53"/>
    </location>
</feature>
<dbReference type="Proteomes" id="UP000280188">
    <property type="component" value="Chromosome"/>
</dbReference>
<protein>
    <recommendedName>
        <fullName evidence="6">Sodium/calcium exchanger membrane region domain-containing protein</fullName>
    </recommendedName>
</protein>
<evidence type="ECO:0000256" key="1">
    <source>
        <dbReference type="ARBA" id="ARBA00004141"/>
    </source>
</evidence>
<proteinExistence type="predicted"/>
<name>A0A2Z6IIC7_ACIFI</name>
<dbReference type="GO" id="GO:0055085">
    <property type="term" value="P:transmembrane transport"/>
    <property type="evidence" value="ECO:0007669"/>
    <property type="project" value="InterPro"/>
</dbReference>
<organism evidence="7 8">
    <name type="scientific">Acidithiobacillus ferridurans</name>
    <dbReference type="NCBI Taxonomy" id="1232575"/>
    <lineage>
        <taxon>Bacteria</taxon>
        <taxon>Pseudomonadati</taxon>
        <taxon>Pseudomonadota</taxon>
        <taxon>Acidithiobacillia</taxon>
        <taxon>Acidithiobacillales</taxon>
        <taxon>Acidithiobacillaceae</taxon>
        <taxon>Acidithiobacillus</taxon>
    </lineage>
</organism>
<evidence type="ECO:0000256" key="5">
    <source>
        <dbReference type="SAM" id="Phobius"/>
    </source>
</evidence>
<keyword evidence="3 5" id="KW-1133">Transmembrane helix</keyword>
<accession>A0A2Z6IIC7</accession>